<dbReference type="GO" id="GO:0031965">
    <property type="term" value="C:nuclear membrane"/>
    <property type="evidence" value="ECO:0007669"/>
    <property type="project" value="UniProtKB-SubCell"/>
</dbReference>
<feature type="region of interest" description="Disordered" evidence="18">
    <location>
        <begin position="1"/>
        <end position="33"/>
    </location>
</feature>
<evidence type="ECO:0000256" key="2">
    <source>
        <dbReference type="ARBA" id="ARBA00004620"/>
    </source>
</evidence>
<dbReference type="SUPFAM" id="SSF82215">
    <property type="entry name" value="C-terminal autoproteolytic domain of nucleoporin nup98"/>
    <property type="match status" value="1"/>
</dbReference>
<evidence type="ECO:0000256" key="9">
    <source>
        <dbReference type="ARBA" id="ARBA00022801"/>
    </source>
</evidence>
<dbReference type="Gene3D" id="1.10.10.2360">
    <property type="match status" value="1"/>
</dbReference>
<dbReference type="Gene3D" id="1.25.40.690">
    <property type="match status" value="1"/>
</dbReference>
<keyword evidence="15" id="KW-0906">Nuclear pore complex</keyword>
<dbReference type="InterPro" id="IPR036903">
    <property type="entry name" value="Nup98_auto-Pept-S59_dom_sf"/>
</dbReference>
<dbReference type="GO" id="GO:0000973">
    <property type="term" value="P:post-transcriptional tethering of RNA polymerase II gene DNA at nuclear periphery"/>
    <property type="evidence" value="ECO:0007669"/>
    <property type="project" value="TreeGrafter"/>
</dbReference>
<feature type="domain" description="Peptidase S59" evidence="19">
    <location>
        <begin position="813"/>
        <end position="955"/>
    </location>
</feature>
<protein>
    <recommendedName>
        <fullName evidence="5">Nuclear pore complex protein Nup98-Nup96</fullName>
    </recommendedName>
</protein>
<organism evidence="20 21">
    <name type="scientific">Frankliniella occidentalis</name>
    <name type="common">Western flower thrips</name>
    <name type="synonym">Euthrips occidentalis</name>
    <dbReference type="NCBI Taxonomy" id="133901"/>
    <lineage>
        <taxon>Eukaryota</taxon>
        <taxon>Metazoa</taxon>
        <taxon>Ecdysozoa</taxon>
        <taxon>Arthropoda</taxon>
        <taxon>Hexapoda</taxon>
        <taxon>Insecta</taxon>
        <taxon>Pterygota</taxon>
        <taxon>Neoptera</taxon>
        <taxon>Paraneoptera</taxon>
        <taxon>Thysanoptera</taxon>
        <taxon>Terebrantia</taxon>
        <taxon>Thripoidea</taxon>
        <taxon>Thripidae</taxon>
        <taxon>Frankliniella</taxon>
    </lineage>
</organism>
<comment type="subcellular location">
    <subcellularLocation>
        <location evidence="2">Nucleus membrane</location>
        <topology evidence="2">Peripheral membrane protein</topology>
        <orientation evidence="2">Nucleoplasmic side</orientation>
    </subcellularLocation>
    <subcellularLocation>
        <location evidence="1">Nucleus</location>
        <location evidence="1">Nuclear pore complex</location>
    </subcellularLocation>
    <subcellularLocation>
        <location evidence="3">Nucleus</location>
        <location evidence="3">Nucleoplasm</location>
    </subcellularLocation>
</comment>
<evidence type="ECO:0000256" key="14">
    <source>
        <dbReference type="ARBA" id="ARBA00023010"/>
    </source>
</evidence>
<dbReference type="FunFam" id="1.10.10.2360:FF:000001">
    <property type="entry name" value="Nuclear pore complex protein Nup98-Nup96"/>
    <property type="match status" value="1"/>
</dbReference>
<keyword evidence="10" id="KW-0068">Autocatalytic cleavage</keyword>
<dbReference type="GO" id="GO:0006606">
    <property type="term" value="P:protein import into nucleus"/>
    <property type="evidence" value="ECO:0007669"/>
    <property type="project" value="TreeGrafter"/>
</dbReference>
<evidence type="ECO:0000313" key="21">
    <source>
        <dbReference type="RefSeq" id="XP_026272438.1"/>
    </source>
</evidence>
<keyword evidence="8" id="KW-0677">Repeat</keyword>
<dbReference type="InterPro" id="IPR021967">
    <property type="entry name" value="Nup98_C"/>
</dbReference>
<evidence type="ECO:0000256" key="3">
    <source>
        <dbReference type="ARBA" id="ARBA00004642"/>
    </source>
</evidence>
<dbReference type="GO" id="GO:0008139">
    <property type="term" value="F:nuclear localization sequence binding"/>
    <property type="evidence" value="ECO:0007669"/>
    <property type="project" value="TreeGrafter"/>
</dbReference>
<sequence length="1865" mass="200908">MFNPSKPFGQQQPPFSGFGSPQPAATPFGQIGTTFAKPATGFSAPAFGTPTGTSLFGQNAQPATTGLFGAANKGTAFGQQPAQTGFGFQSAPTPGLFGSQQPAQTAAPATGGLFGASTSNAFGQAKPAFGFRAPAAAPTLFGQPQTQQAQTTSVFGNTATQSSSMFSSLSGGFGGTTQQGTTIKYQPTAGTDSILKHGHTQTVTTRHCCISTMKEYENKSLEELRYEDYLAGRKGPQKTGGVFGAAQATPSPFGAPSTSTTAGGLFGSTTENKSLFGQPSASIGFGAQPTGFGTTAQTGTLFGKPTAGFGTATTATTGFGFGNTTTPANPFGANTQAKPFGVAAPQTTNLFGAPTSQPSTGFGITPTTGFGSFASQPNQSIGLFNQNKPTFTLGSNNSAFNFGQNTATTAGTTLFGAKTTAPSFGAPTGFGAPATGTTAFSNSFGAPSTTQSTSLFTGAGFNKPASGFAFGPTPATSSTGLGLNLGQSSLFGNTAQKPGGLFSGGSTFGAPTLGATSGFGGGGSLGTGLNLGGNTNLGAGGGLGGAPTSQSSQLAQQQLLAMALVPFGDSPLFRNLLPSTGRANEMLQPTNPAAQKAVLNASAQYKVSPKGGPKIKVKVGYPALIKKSLCEGLEEDDGSTSQTFQVRPNPKRLNITPTISNNRSTVESTSVPQPSATHESEKENLSPLSPISQTTAESGTADWLRKSRDVAKPTSSNYGRRSLNESALSHDDSVTNNTIHEFRMQQSSPASRKENEDQSISVVCVPSSSPRTEDKDANSNKSSSSSDDSHDLEDSAPQLLDAESHPTGIICRRVGYYTIPSLEELTSYMSDDGSCIVDNFTVGRDGYGNVFFEDKFDVADLNLDEIVHFRHKEVVIYPDDQSKPPIGQGLNRHAQVTLDRVWPMDKTTHNPIMDPARLTQMDYEGKLRRVCARMDARFKEYRPQTGSWVFTVDHFSKYGLTDSDEEDAPPGALAKAAALKAVASKGVPPKQSPLSKTAVVQGAVELKKLTSGFDTEMLDTSPSQIAKKFASGYEADVMGETVTHITSPMGHLARESGTSARKVQLMKATFCMGGDEDDDVDMCSYLDPPALPFSGLGGVGDGTEYSDGSEEEIACSAPVLSRHGLLRTQFALSEMSGQSMRIDVSPAVSSLEASSNFQPRKSVGLIPAVEKVQLPVIVDEPKTVVLQFKGRIDPRVISGQCLADMSLMRGASFKVGWGLDSRFFSLEDDFQLLDASSKGHSLSIKMLSTEKPSVFQDSIEGHLRIQLRFSVSGVQGCCPIRAPASGTDALLKHQQEAQKIADCDDDLLLNYHHQVWELCAALWGDLPELEIEGSTKDLNTHYTTMIRRKAVSKWLETVSKPLVEMETNRVFKSDAAQYPLKEEYLEGILSLLSGRQILEACQKAQDYGDHYLAQLLCQLSGSAAVRKFMCEQLDSWEKSKADAFIDPRRLRLYLLVAGLANYETSEEYFVNTCHFLDWKRAFATHLWYICSPIASLADALKLYQEAFSASDEDSGNAYAKRPDPPYLDTLSDDCIVTVHGRKLNDLCYHLLQLYCDRSHPLEQLLNPATHTDDPQDYRLSWTLMQVLNSIDYAHLSPLSQSIIHSGFASQLENNGLWHWAIFVLLHLKDDYARKSSVLDMLGRHVELLEMRKLSEEEKFLHQELQIPIEWIYQAKAVRASCMHQYPDQVWYLLKASEWNEAHQVIMEHLAADAIINEHYVYLETLLKELEPVERSSTISGWSNQGALLWDYLTVHKTVNELLDLVASNPDGFRDNDASYKLERIQPQLSRLCSRINNLPCRNAKDRLCQCEIAKRACTLVRNVTQLQRGESAVWSMTLSNLIAQLPLPEDYTQQELQQLLNAYMT</sequence>
<dbReference type="Pfam" id="PF04096">
    <property type="entry name" value="Nucleoporin2"/>
    <property type="match status" value="1"/>
</dbReference>
<dbReference type="RefSeq" id="XP_026272438.1">
    <property type="nucleotide sequence ID" value="XM_026416653.2"/>
</dbReference>
<evidence type="ECO:0000256" key="8">
    <source>
        <dbReference type="ARBA" id="ARBA00022737"/>
    </source>
</evidence>
<dbReference type="Pfam" id="PF21240">
    <property type="entry name" value="Nup98_GLEBS"/>
    <property type="match status" value="1"/>
</dbReference>
<evidence type="ECO:0000313" key="20">
    <source>
        <dbReference type="Proteomes" id="UP000504606"/>
    </source>
</evidence>
<dbReference type="PANTHER" id="PTHR23198">
    <property type="entry name" value="NUCLEOPORIN"/>
    <property type="match status" value="1"/>
</dbReference>
<evidence type="ECO:0000256" key="15">
    <source>
        <dbReference type="ARBA" id="ARBA00023132"/>
    </source>
</evidence>
<dbReference type="KEGG" id="foc:113202439"/>
<evidence type="ECO:0000256" key="13">
    <source>
        <dbReference type="ARBA" id="ARBA00022927"/>
    </source>
</evidence>
<feature type="compositionally biased region" description="Polar residues" evidence="18">
    <location>
        <begin position="686"/>
        <end position="698"/>
    </location>
</feature>
<evidence type="ECO:0000256" key="11">
    <source>
        <dbReference type="ARBA" id="ARBA00022816"/>
    </source>
</evidence>
<proteinExistence type="inferred from homology"/>
<gene>
    <name evidence="21" type="primary">LOC113202439</name>
</gene>
<reference evidence="21" key="1">
    <citation type="submission" date="2025-08" db="UniProtKB">
        <authorList>
            <consortium name="RefSeq"/>
        </authorList>
    </citation>
    <scope>IDENTIFICATION</scope>
    <source>
        <tissue evidence="21">Whole organism</tissue>
    </source>
</reference>
<keyword evidence="20" id="KW-1185">Reference proteome</keyword>
<evidence type="ECO:0000256" key="18">
    <source>
        <dbReference type="SAM" id="MobiDB-lite"/>
    </source>
</evidence>
<accession>A0A6J1RVQ5</accession>
<dbReference type="GeneID" id="113202439"/>
<keyword evidence="17" id="KW-0539">Nucleus</keyword>
<dbReference type="Gene3D" id="3.30.1610.10">
    <property type="entry name" value="Peptidase S59, nucleoporin"/>
    <property type="match status" value="1"/>
</dbReference>
<dbReference type="OrthoDB" id="3797628at2759"/>
<evidence type="ECO:0000256" key="17">
    <source>
        <dbReference type="ARBA" id="ARBA00023242"/>
    </source>
</evidence>
<evidence type="ECO:0000259" key="19">
    <source>
        <dbReference type="PROSITE" id="PS51434"/>
    </source>
</evidence>
<keyword evidence="12" id="KW-0720">Serine protease</keyword>
<dbReference type="GO" id="GO:0051028">
    <property type="term" value="P:mRNA transport"/>
    <property type="evidence" value="ECO:0007669"/>
    <property type="project" value="UniProtKB-KW"/>
</dbReference>
<feature type="region of interest" description="Disordered" evidence="18">
    <location>
        <begin position="72"/>
        <end position="111"/>
    </location>
</feature>
<evidence type="ECO:0000256" key="4">
    <source>
        <dbReference type="ARBA" id="ARBA00008926"/>
    </source>
</evidence>
<dbReference type="GO" id="GO:0003723">
    <property type="term" value="F:RNA binding"/>
    <property type="evidence" value="ECO:0007669"/>
    <property type="project" value="TreeGrafter"/>
</dbReference>
<dbReference type="GO" id="GO:0017056">
    <property type="term" value="F:structural constituent of nuclear pore"/>
    <property type="evidence" value="ECO:0007669"/>
    <property type="project" value="InterPro"/>
</dbReference>
<feature type="compositionally biased region" description="Polar residues" evidence="18">
    <location>
        <begin position="655"/>
        <end position="677"/>
    </location>
</feature>
<feature type="compositionally biased region" description="Low complexity" evidence="18">
    <location>
        <begin position="759"/>
        <end position="770"/>
    </location>
</feature>
<evidence type="ECO:0000256" key="6">
    <source>
        <dbReference type="ARBA" id="ARBA00022448"/>
    </source>
</evidence>
<dbReference type="PROSITE" id="PS51434">
    <property type="entry name" value="NUP_C"/>
    <property type="match status" value="1"/>
</dbReference>
<dbReference type="FunFam" id="3.30.1610.10:FF:000001">
    <property type="entry name" value="Nuclear pore complex protein Nup98-Nup96"/>
    <property type="match status" value="1"/>
</dbReference>
<dbReference type="GO" id="GO:0005654">
    <property type="term" value="C:nucleoplasm"/>
    <property type="evidence" value="ECO:0007669"/>
    <property type="project" value="UniProtKB-SubCell"/>
</dbReference>
<dbReference type="CTD" id="42816"/>
<evidence type="ECO:0000256" key="7">
    <source>
        <dbReference type="ARBA" id="ARBA00022670"/>
    </source>
</evidence>
<dbReference type="PANTHER" id="PTHR23198:SF6">
    <property type="entry name" value="NUCLEAR PORE COMPLEX PROTEIN NUP98-NUP96"/>
    <property type="match status" value="1"/>
</dbReference>
<feature type="compositionally biased region" description="Polar residues" evidence="18">
    <location>
        <begin position="713"/>
        <end position="727"/>
    </location>
</feature>
<evidence type="ECO:0000256" key="16">
    <source>
        <dbReference type="ARBA" id="ARBA00023136"/>
    </source>
</evidence>
<dbReference type="GO" id="GO:0044614">
    <property type="term" value="C:nuclear pore cytoplasmic filaments"/>
    <property type="evidence" value="ECO:0007669"/>
    <property type="project" value="TreeGrafter"/>
</dbReference>
<keyword evidence="14" id="KW-0811">Translocation</keyword>
<evidence type="ECO:0000256" key="1">
    <source>
        <dbReference type="ARBA" id="ARBA00004567"/>
    </source>
</evidence>
<keyword evidence="16" id="KW-0472">Membrane</keyword>
<evidence type="ECO:0000256" key="10">
    <source>
        <dbReference type="ARBA" id="ARBA00022813"/>
    </source>
</evidence>
<keyword evidence="6" id="KW-0813">Transport</keyword>
<dbReference type="Proteomes" id="UP000504606">
    <property type="component" value="Unplaced"/>
</dbReference>
<keyword evidence="11" id="KW-0509">mRNA transport</keyword>
<keyword evidence="7" id="KW-0645">Protease</keyword>
<evidence type="ECO:0000256" key="12">
    <source>
        <dbReference type="ARBA" id="ARBA00022825"/>
    </source>
</evidence>
<comment type="similarity">
    <text evidence="4">Belongs to the nucleoporin GLFG family.</text>
</comment>
<dbReference type="InterPro" id="IPR007230">
    <property type="entry name" value="Nup98_auto-Pept-S59_dom"/>
</dbReference>
<feature type="region of interest" description="Disordered" evidence="18">
    <location>
        <begin position="634"/>
        <end position="801"/>
    </location>
</feature>
<dbReference type="GO" id="GO:0034398">
    <property type="term" value="P:telomere tethering at nuclear periphery"/>
    <property type="evidence" value="ECO:0007669"/>
    <property type="project" value="TreeGrafter"/>
</dbReference>
<feature type="compositionally biased region" description="Polar residues" evidence="18">
    <location>
        <begin position="77"/>
        <end position="92"/>
    </location>
</feature>
<dbReference type="GO" id="GO:0008236">
    <property type="term" value="F:serine-type peptidase activity"/>
    <property type="evidence" value="ECO:0007669"/>
    <property type="project" value="UniProtKB-KW"/>
</dbReference>
<dbReference type="GO" id="GO:0006405">
    <property type="term" value="P:RNA export from nucleus"/>
    <property type="evidence" value="ECO:0007669"/>
    <property type="project" value="TreeGrafter"/>
</dbReference>
<dbReference type="GO" id="GO:0006508">
    <property type="term" value="P:proteolysis"/>
    <property type="evidence" value="ECO:0007669"/>
    <property type="project" value="UniProtKB-KW"/>
</dbReference>
<keyword evidence="9" id="KW-0378">Hydrolase</keyword>
<keyword evidence="13" id="KW-0653">Protein transport</keyword>
<dbReference type="Pfam" id="PF12110">
    <property type="entry name" value="Nup96"/>
    <property type="match status" value="1"/>
</dbReference>
<feature type="compositionally biased region" description="Low complexity" evidence="18">
    <location>
        <begin position="100"/>
        <end position="110"/>
    </location>
</feature>
<feature type="compositionally biased region" description="Polar residues" evidence="18">
    <location>
        <begin position="734"/>
        <end position="750"/>
    </location>
</feature>
<dbReference type="InterPro" id="IPR037665">
    <property type="entry name" value="Nucleoporin_S59-like"/>
</dbReference>
<evidence type="ECO:0000256" key="5">
    <source>
        <dbReference type="ARBA" id="ARBA00013472"/>
    </source>
</evidence>
<name>A0A6J1RVQ5_FRAOC</name>